<accession>A0ABT2BLS8</accession>
<protein>
    <recommendedName>
        <fullName evidence="4">Nuclear transport factor 2 family protein</fullName>
    </recommendedName>
</protein>
<evidence type="ECO:0000313" key="3">
    <source>
        <dbReference type="Proteomes" id="UP001205861"/>
    </source>
</evidence>
<dbReference type="InterPro" id="IPR032710">
    <property type="entry name" value="NTF2-like_dom_sf"/>
</dbReference>
<dbReference type="EMBL" id="JANUGV010000003">
    <property type="protein sequence ID" value="MCS0609461.1"/>
    <property type="molecule type" value="Genomic_DNA"/>
</dbReference>
<dbReference type="Gene3D" id="3.10.450.50">
    <property type="match status" value="1"/>
</dbReference>
<evidence type="ECO:0000313" key="2">
    <source>
        <dbReference type="EMBL" id="MCS0609461.1"/>
    </source>
</evidence>
<sequence>MKRFAQLGLAAVLALGPFTGSAFAQQAQANAPTVQAQAKDVESIDGIVAALYDVISGPAGKERDWNRMRSLFAADGTLRAVVPKDGAFVIRTMSVDDYITRNSPHFASNGFFESEVARTTEVFGQVAQVFSTYQSKHASSDAQPFARGINSIQLYNDGKRWHIVSVLWRGEDANLKLPERYLKKQ</sequence>
<name>A0ABT2BLS8_9BURK</name>
<feature type="signal peptide" evidence="1">
    <location>
        <begin position="1"/>
        <end position="24"/>
    </location>
</feature>
<dbReference type="SUPFAM" id="SSF54427">
    <property type="entry name" value="NTF2-like"/>
    <property type="match status" value="1"/>
</dbReference>
<proteinExistence type="predicted"/>
<evidence type="ECO:0000256" key="1">
    <source>
        <dbReference type="SAM" id="SignalP"/>
    </source>
</evidence>
<keyword evidence="1" id="KW-0732">Signal</keyword>
<keyword evidence="3" id="KW-1185">Reference proteome</keyword>
<comment type="caution">
    <text evidence="2">The sequence shown here is derived from an EMBL/GenBank/DDBJ whole genome shotgun (WGS) entry which is preliminary data.</text>
</comment>
<organism evidence="2 3">
    <name type="scientific">Massilia solisilvae</name>
    <dbReference type="NCBI Taxonomy" id="1811225"/>
    <lineage>
        <taxon>Bacteria</taxon>
        <taxon>Pseudomonadati</taxon>
        <taxon>Pseudomonadota</taxon>
        <taxon>Betaproteobacteria</taxon>
        <taxon>Burkholderiales</taxon>
        <taxon>Oxalobacteraceae</taxon>
        <taxon>Telluria group</taxon>
        <taxon>Massilia</taxon>
    </lineage>
</organism>
<dbReference type="RefSeq" id="WP_258857103.1">
    <property type="nucleotide sequence ID" value="NZ_JANUGV010000003.1"/>
</dbReference>
<feature type="chain" id="PRO_5047371873" description="Nuclear transport factor 2 family protein" evidence="1">
    <location>
        <begin position="25"/>
        <end position="185"/>
    </location>
</feature>
<reference evidence="2 3" key="1">
    <citation type="submission" date="2022-08" db="EMBL/GenBank/DDBJ databases">
        <title>Reclassification of Massilia species as members of the genera Telluria, Duganella, Pseudoduganella, Mokoshia gen. nov. and Zemynaea gen. nov. using orthogonal and non-orthogonal genome-based approaches.</title>
        <authorList>
            <person name="Bowman J.P."/>
        </authorList>
    </citation>
    <scope>NUCLEOTIDE SEQUENCE [LARGE SCALE GENOMIC DNA]</scope>
    <source>
        <strain evidence="2 3">JCM 31607</strain>
    </source>
</reference>
<gene>
    <name evidence="2" type="ORF">NX773_14920</name>
</gene>
<evidence type="ECO:0008006" key="4">
    <source>
        <dbReference type="Google" id="ProtNLM"/>
    </source>
</evidence>
<dbReference type="Proteomes" id="UP001205861">
    <property type="component" value="Unassembled WGS sequence"/>
</dbReference>